<dbReference type="Proteomes" id="UP001151752">
    <property type="component" value="Chromosome 5"/>
</dbReference>
<dbReference type="AlphaFoldDB" id="A0A9Q0P4E3"/>
<feature type="compositionally biased region" description="Low complexity" evidence="1">
    <location>
        <begin position="84"/>
        <end position="94"/>
    </location>
</feature>
<feature type="compositionally biased region" description="Low complexity" evidence="1">
    <location>
        <begin position="110"/>
        <end position="121"/>
    </location>
</feature>
<feature type="compositionally biased region" description="Pro residues" evidence="1">
    <location>
        <begin position="64"/>
        <end position="75"/>
    </location>
</feature>
<dbReference type="EMBL" id="JAPFFM010000020">
    <property type="protein sequence ID" value="KAJ6681029.1"/>
    <property type="molecule type" value="Genomic_DNA"/>
</dbReference>
<dbReference type="PANTHER" id="PTHR37614">
    <property type="entry name" value="OS02G0121400 PROTEIN"/>
    <property type="match status" value="1"/>
</dbReference>
<dbReference type="PANTHER" id="PTHR37614:SF2">
    <property type="entry name" value="OS02G0121400 PROTEIN"/>
    <property type="match status" value="1"/>
</dbReference>
<name>A0A9Q0P4E3_9ROSI</name>
<comment type="caution">
    <text evidence="2">The sequence shown here is derived from an EMBL/GenBank/DDBJ whole genome shotgun (WGS) entry which is preliminary data.</text>
</comment>
<proteinExistence type="predicted"/>
<accession>A0A9Q0P4E3</accession>
<reference evidence="2" key="1">
    <citation type="submission" date="2022-11" db="EMBL/GenBank/DDBJ databases">
        <authorList>
            <person name="Hyden B.L."/>
            <person name="Feng K."/>
            <person name="Yates T."/>
            <person name="Jawdy S."/>
            <person name="Smart L.B."/>
            <person name="Muchero W."/>
        </authorList>
    </citation>
    <scope>NUCLEOTIDE SEQUENCE</scope>
    <source>
        <tissue evidence="2">Shoot tip</tissue>
    </source>
</reference>
<gene>
    <name evidence="2" type="ORF">OIU74_019499</name>
</gene>
<sequence>MAFKHAYCSLYEEFGCDEIEVAEILLGLSRLVAVSKYGSRLPFSWGGTRRRSVEANLGPRRAVHPPPTSASPSPTPILSVPMVPAITTTPAAAASSEPQGPITIKAEPATSPTTPLSVSPSESDERPKRLKRKVYTKKKREDLLKITSQIIDSNELLRGEIQKVTRYYEHLKARNSYLKARKQELDMGVIKREDQLSLPLVGVIKREDQLSLPLMNLVQSTEKCPVADDQTRVPRFMPGIKVHHHHHQQQQQAPYIVDRNASNQEMGCCYYPNPHGQRVSLLQSTTTSGIPDLNLTAEEPVWMDSKQLFVNDKSAAVKRAITAQARQRRKLICKDKSFNSSSKSRFSFR</sequence>
<keyword evidence="3" id="KW-1185">Reference proteome</keyword>
<evidence type="ECO:0000313" key="2">
    <source>
        <dbReference type="EMBL" id="KAJ6681029.1"/>
    </source>
</evidence>
<organism evidence="2 3">
    <name type="scientific">Salix koriyanagi</name>
    <dbReference type="NCBI Taxonomy" id="2511006"/>
    <lineage>
        <taxon>Eukaryota</taxon>
        <taxon>Viridiplantae</taxon>
        <taxon>Streptophyta</taxon>
        <taxon>Embryophyta</taxon>
        <taxon>Tracheophyta</taxon>
        <taxon>Spermatophyta</taxon>
        <taxon>Magnoliopsida</taxon>
        <taxon>eudicotyledons</taxon>
        <taxon>Gunneridae</taxon>
        <taxon>Pentapetalae</taxon>
        <taxon>rosids</taxon>
        <taxon>fabids</taxon>
        <taxon>Malpighiales</taxon>
        <taxon>Salicaceae</taxon>
        <taxon>Saliceae</taxon>
        <taxon>Salix</taxon>
    </lineage>
</organism>
<evidence type="ECO:0000256" key="1">
    <source>
        <dbReference type="SAM" id="MobiDB-lite"/>
    </source>
</evidence>
<feature type="region of interest" description="Disordered" evidence="1">
    <location>
        <begin position="56"/>
        <end position="131"/>
    </location>
</feature>
<reference evidence="2" key="2">
    <citation type="journal article" date="2023" name="Int. J. Mol. Sci.">
        <title>De Novo Assembly and Annotation of 11 Diverse Shrub Willow (Salix) Genomes Reveals Novel Gene Organization in Sex-Linked Regions.</title>
        <authorList>
            <person name="Hyden B."/>
            <person name="Feng K."/>
            <person name="Yates T.B."/>
            <person name="Jawdy S."/>
            <person name="Cereghino C."/>
            <person name="Smart L.B."/>
            <person name="Muchero W."/>
        </authorList>
    </citation>
    <scope>NUCLEOTIDE SEQUENCE</scope>
    <source>
        <tissue evidence="2">Shoot tip</tissue>
    </source>
</reference>
<protein>
    <submittedName>
        <fullName evidence="2">Uncharacterized protein</fullName>
    </submittedName>
</protein>
<evidence type="ECO:0000313" key="3">
    <source>
        <dbReference type="Proteomes" id="UP001151752"/>
    </source>
</evidence>